<keyword evidence="1" id="KW-1185">Reference proteome</keyword>
<organism evidence="1 2">
    <name type="scientific">Romanomermis culicivorax</name>
    <name type="common">Nematode worm</name>
    <dbReference type="NCBI Taxonomy" id="13658"/>
    <lineage>
        <taxon>Eukaryota</taxon>
        <taxon>Metazoa</taxon>
        <taxon>Ecdysozoa</taxon>
        <taxon>Nematoda</taxon>
        <taxon>Enoplea</taxon>
        <taxon>Dorylaimia</taxon>
        <taxon>Mermithida</taxon>
        <taxon>Mermithoidea</taxon>
        <taxon>Mermithidae</taxon>
        <taxon>Romanomermis</taxon>
    </lineage>
</organism>
<dbReference type="Proteomes" id="UP000887565">
    <property type="component" value="Unplaced"/>
</dbReference>
<dbReference type="AlphaFoldDB" id="A0A915L9F8"/>
<protein>
    <submittedName>
        <fullName evidence="2">Secreted protein</fullName>
    </submittedName>
</protein>
<accession>A0A915L9F8</accession>
<reference evidence="2" key="1">
    <citation type="submission" date="2022-11" db="UniProtKB">
        <authorList>
            <consortium name="WormBaseParasite"/>
        </authorList>
    </citation>
    <scope>IDENTIFICATION</scope>
</reference>
<name>A0A915L9F8_ROMCU</name>
<sequence>MLISKLMLQYQVTVAPVGAARWLAIPRRTAPCYAAFSLLDFALLKRCVLPVSTNAKFEKCEKDEKYEKIEK</sequence>
<dbReference type="WBParaSite" id="nRc.2.0.1.t47765-RA">
    <property type="protein sequence ID" value="nRc.2.0.1.t47765-RA"/>
    <property type="gene ID" value="nRc.2.0.1.g47765"/>
</dbReference>
<evidence type="ECO:0000313" key="1">
    <source>
        <dbReference type="Proteomes" id="UP000887565"/>
    </source>
</evidence>
<proteinExistence type="predicted"/>
<evidence type="ECO:0000313" key="2">
    <source>
        <dbReference type="WBParaSite" id="nRc.2.0.1.t47765-RA"/>
    </source>
</evidence>